<accession>A0ABT9HRQ2</accession>
<reference evidence="1 2" key="1">
    <citation type="submission" date="2023-08" db="EMBL/GenBank/DDBJ databases">
        <title>genomic of G39.</title>
        <authorList>
            <person name="Wang Y."/>
        </authorList>
    </citation>
    <scope>NUCLEOTIDE SEQUENCE [LARGE SCALE GENOMIC DNA]</scope>
    <source>
        <strain evidence="1 2">G39</strain>
    </source>
</reference>
<evidence type="ECO:0000313" key="1">
    <source>
        <dbReference type="EMBL" id="MDP4575826.1"/>
    </source>
</evidence>
<sequence>MVDPRGTFDVDQETGETSARFEAEDGTVTAMRSGRTVPPDLPEGFTLYPQARGVNVTRVDQGERRSIIVDMRSDATPRQIADHYLAEAEAAGFTIEPRVRSDETEVLAGENADGQAFSLVAKRDDGATQAQLSMGDTFR</sequence>
<protein>
    <submittedName>
        <fullName evidence="1">Uncharacterized protein</fullName>
    </submittedName>
</protein>
<dbReference type="EMBL" id="JAVAIM010000001">
    <property type="protein sequence ID" value="MDP4575826.1"/>
    <property type="molecule type" value="Genomic_DNA"/>
</dbReference>
<evidence type="ECO:0000313" key="2">
    <source>
        <dbReference type="Proteomes" id="UP001240639"/>
    </source>
</evidence>
<organism evidence="1 2">
    <name type="scientific">Qipengyuania profundimaris</name>
    <dbReference type="NCBI Taxonomy" id="3067652"/>
    <lineage>
        <taxon>Bacteria</taxon>
        <taxon>Pseudomonadati</taxon>
        <taxon>Pseudomonadota</taxon>
        <taxon>Alphaproteobacteria</taxon>
        <taxon>Sphingomonadales</taxon>
        <taxon>Erythrobacteraceae</taxon>
        <taxon>Qipengyuania</taxon>
    </lineage>
</organism>
<gene>
    <name evidence="1" type="ORF">Q9K02_11800</name>
</gene>
<comment type="caution">
    <text evidence="1">The sequence shown here is derived from an EMBL/GenBank/DDBJ whole genome shotgun (WGS) entry which is preliminary data.</text>
</comment>
<name>A0ABT9HRQ2_9SPHN</name>
<proteinExistence type="predicted"/>
<keyword evidence="2" id="KW-1185">Reference proteome</keyword>
<dbReference type="Proteomes" id="UP001240639">
    <property type="component" value="Unassembled WGS sequence"/>
</dbReference>
<dbReference type="RefSeq" id="WP_305933069.1">
    <property type="nucleotide sequence ID" value="NZ_JAVAIM010000001.1"/>
</dbReference>